<dbReference type="AlphaFoldDB" id="A0A2J7R3T0"/>
<comment type="cofactor">
    <cofactor evidence="2">
        <name>a divalent metal cation</name>
        <dbReference type="ChEBI" id="CHEBI:60240"/>
    </cofactor>
</comment>
<dbReference type="STRING" id="105785.A0A2J7R3T0"/>
<comment type="caution">
    <text evidence="4">The sequence shown here is derived from an EMBL/GenBank/DDBJ whole genome shotgun (WGS) entry which is preliminary data.</text>
</comment>
<dbReference type="Pfam" id="PF08652">
    <property type="entry name" value="RAI1"/>
    <property type="match status" value="1"/>
</dbReference>
<dbReference type="Proteomes" id="UP000235965">
    <property type="component" value="Unassembled WGS sequence"/>
</dbReference>
<dbReference type="GO" id="GO:0000956">
    <property type="term" value="P:nuclear-transcribed mRNA catabolic process"/>
    <property type="evidence" value="ECO:0007669"/>
    <property type="project" value="TreeGrafter"/>
</dbReference>
<dbReference type="GO" id="GO:0005634">
    <property type="term" value="C:nucleus"/>
    <property type="evidence" value="ECO:0007669"/>
    <property type="project" value="UniProtKB-SubCell"/>
</dbReference>
<evidence type="ECO:0000259" key="3">
    <source>
        <dbReference type="Pfam" id="PF08652"/>
    </source>
</evidence>
<comment type="subcellular location">
    <subcellularLocation>
        <location evidence="2">Nucleus</location>
    </subcellularLocation>
</comment>
<dbReference type="GO" id="GO:0034353">
    <property type="term" value="F:mRNA 5'-diphosphatase activity"/>
    <property type="evidence" value="ECO:0007669"/>
    <property type="project" value="TreeGrafter"/>
</dbReference>
<dbReference type="GO" id="GO:0005829">
    <property type="term" value="C:cytosol"/>
    <property type="evidence" value="ECO:0007669"/>
    <property type="project" value="TreeGrafter"/>
</dbReference>
<dbReference type="GO" id="GO:0004518">
    <property type="term" value="F:nuclease activity"/>
    <property type="evidence" value="ECO:0007669"/>
    <property type="project" value="UniProtKB-KW"/>
</dbReference>
<evidence type="ECO:0000256" key="1">
    <source>
        <dbReference type="ARBA" id="ARBA00006562"/>
    </source>
</evidence>
<dbReference type="EC" id="3.6.1.-" evidence="2"/>
<dbReference type="FunCoup" id="A0A2J7R3T0">
    <property type="interactions" value="868"/>
</dbReference>
<dbReference type="GO" id="GO:0046872">
    <property type="term" value="F:metal ion binding"/>
    <property type="evidence" value="ECO:0007669"/>
    <property type="project" value="UniProtKB-KW"/>
</dbReference>
<dbReference type="PANTHER" id="PTHR12395:SF9">
    <property type="entry name" value="DECAPPING AND EXORIBONUCLEASE PROTEIN"/>
    <property type="match status" value="1"/>
</dbReference>
<dbReference type="InterPro" id="IPR039039">
    <property type="entry name" value="RAI1-like_fam"/>
</dbReference>
<keyword evidence="2" id="KW-0539">Nucleus</keyword>
<feature type="domain" description="RAI1-like" evidence="3">
    <location>
        <begin position="5"/>
        <end position="267"/>
    </location>
</feature>
<name>A0A2J7R3T0_9NEOP</name>
<sequence length="270" mass="31879">MLQNSNNGDWLPTDFVCFRGLLRMLMCTPYEKNDDWIICATKWKGIIFLCARETDKKLCYKEQMTDRDRQFTSWGYKFEQYMSSDKPDRVPDVRKPVNESEELCVMFRTKLNNHHLLFGAEMDGVKSRTKINNCSELAKAEFIELKTSRQIETARQDHIFKRFKLIKWWAQSFLVGTRQIVCGFRDDRGMVHKLENFEVIKLHKMAGNVWDPSVCMNFCDRFLSFVQSVVVEEGPDTVWKFEWRPHEDVVAVRIPGPSEFSFLPTWFTAP</sequence>
<evidence type="ECO:0000256" key="2">
    <source>
        <dbReference type="RuleBase" id="RU367113"/>
    </source>
</evidence>
<dbReference type="PANTHER" id="PTHR12395">
    <property type="entry name" value="DOM-3 RELATED"/>
    <property type="match status" value="1"/>
</dbReference>
<dbReference type="GO" id="GO:0003723">
    <property type="term" value="F:RNA binding"/>
    <property type="evidence" value="ECO:0007669"/>
    <property type="project" value="UniProtKB-KW"/>
</dbReference>
<keyword evidence="5" id="KW-1185">Reference proteome</keyword>
<protein>
    <recommendedName>
        <fullName evidence="2">Decapping nuclease</fullName>
        <ecNumber evidence="2">3.6.1.-</ecNumber>
    </recommendedName>
</protein>
<keyword evidence="2" id="KW-0694">RNA-binding</keyword>
<dbReference type="GO" id="GO:0110155">
    <property type="term" value="P:NAD-cap decapping"/>
    <property type="evidence" value="ECO:0007669"/>
    <property type="project" value="TreeGrafter"/>
</dbReference>
<accession>A0A2J7R3T0</accession>
<keyword evidence="2" id="KW-0479">Metal-binding</keyword>
<gene>
    <name evidence="4" type="ORF">B7P43_G04119</name>
</gene>
<organism evidence="4 5">
    <name type="scientific">Cryptotermes secundus</name>
    <dbReference type="NCBI Taxonomy" id="105785"/>
    <lineage>
        <taxon>Eukaryota</taxon>
        <taxon>Metazoa</taxon>
        <taxon>Ecdysozoa</taxon>
        <taxon>Arthropoda</taxon>
        <taxon>Hexapoda</taxon>
        <taxon>Insecta</taxon>
        <taxon>Pterygota</taxon>
        <taxon>Neoptera</taxon>
        <taxon>Polyneoptera</taxon>
        <taxon>Dictyoptera</taxon>
        <taxon>Blattodea</taxon>
        <taxon>Blattoidea</taxon>
        <taxon>Termitoidae</taxon>
        <taxon>Kalotermitidae</taxon>
        <taxon>Cryptotermitinae</taxon>
        <taxon>Cryptotermes</taxon>
    </lineage>
</organism>
<dbReference type="InParanoid" id="A0A2J7R3T0"/>
<comment type="function">
    <text evidence="2">Decapping enzyme for NAD-capped RNAs: specifically hydrolyzes the nicotinamide adenine dinucleotide (NAD) cap from a subset of RNAs by removing the entire NAD moiety from the 5'-end of an NAD-capped RNA.</text>
</comment>
<evidence type="ECO:0000313" key="4">
    <source>
        <dbReference type="EMBL" id="PNF35482.1"/>
    </source>
</evidence>
<dbReference type="EMBL" id="NEVH01007818">
    <property type="protein sequence ID" value="PNF35482.1"/>
    <property type="molecule type" value="Genomic_DNA"/>
</dbReference>
<reference evidence="4 5" key="1">
    <citation type="submission" date="2017-12" db="EMBL/GenBank/DDBJ databases">
        <title>Hemimetabolous genomes reveal molecular basis of termite eusociality.</title>
        <authorList>
            <person name="Harrison M.C."/>
            <person name="Jongepier E."/>
            <person name="Robertson H.M."/>
            <person name="Arning N."/>
            <person name="Bitard-Feildel T."/>
            <person name="Chao H."/>
            <person name="Childers C.P."/>
            <person name="Dinh H."/>
            <person name="Doddapaneni H."/>
            <person name="Dugan S."/>
            <person name="Gowin J."/>
            <person name="Greiner C."/>
            <person name="Han Y."/>
            <person name="Hu H."/>
            <person name="Hughes D.S.T."/>
            <person name="Huylmans A.-K."/>
            <person name="Kemena C."/>
            <person name="Kremer L.P.M."/>
            <person name="Lee S.L."/>
            <person name="Lopez-Ezquerra A."/>
            <person name="Mallet L."/>
            <person name="Monroy-Kuhn J.M."/>
            <person name="Moser A."/>
            <person name="Murali S.C."/>
            <person name="Muzny D.M."/>
            <person name="Otani S."/>
            <person name="Piulachs M.-D."/>
            <person name="Poelchau M."/>
            <person name="Qu J."/>
            <person name="Schaub F."/>
            <person name="Wada-Katsumata A."/>
            <person name="Worley K.C."/>
            <person name="Xie Q."/>
            <person name="Ylla G."/>
            <person name="Poulsen M."/>
            <person name="Gibbs R.A."/>
            <person name="Schal C."/>
            <person name="Richards S."/>
            <person name="Belles X."/>
            <person name="Korb J."/>
            <person name="Bornberg-Bauer E."/>
        </authorList>
    </citation>
    <scope>NUCLEOTIDE SEQUENCE [LARGE SCALE GENOMIC DNA]</scope>
    <source>
        <tissue evidence="4">Whole body</tissue>
    </source>
</reference>
<proteinExistence type="inferred from homology"/>
<dbReference type="InterPro" id="IPR013961">
    <property type="entry name" value="RAI1"/>
</dbReference>
<keyword evidence="2" id="KW-0378">Hydrolase</keyword>
<keyword evidence="2" id="KW-0547">Nucleotide-binding</keyword>
<dbReference type="GO" id="GO:0000166">
    <property type="term" value="F:nucleotide binding"/>
    <property type="evidence" value="ECO:0007669"/>
    <property type="project" value="UniProtKB-KW"/>
</dbReference>
<comment type="similarity">
    <text evidence="1 2">Belongs to the DXO/Dom3Z family.</text>
</comment>
<keyword evidence="2" id="KW-0540">Nuclease</keyword>
<evidence type="ECO:0000313" key="5">
    <source>
        <dbReference type="Proteomes" id="UP000235965"/>
    </source>
</evidence>